<dbReference type="AlphaFoldDB" id="L1K1W7"/>
<dbReference type="Proteomes" id="UP000011087">
    <property type="component" value="Unassembled WGS sequence"/>
</dbReference>
<sequence>MTARGLDTFKESFEDSEEWEELVSIILEEMKERVVTNGRSIFSDLSQEQRSALFSSIEDEFLPESDAYQSLVHKAEHITERYMQEQSIRDSNKPGSTLGKMEILVNIAGNISGTILERWPDRFDILRHLSFYGLPAALRVQVWGMYLRGSLRNSSGDVALKIAANDAELWTMCSELLNELGVRNVTKRANLMKTVISHLTASSKVDL</sequence>
<name>L1K1W7_GUITC</name>
<dbReference type="KEGG" id="gtt:GUITHDRAFT_150047"/>
<reference evidence="2" key="3">
    <citation type="submission" date="2016-03" db="UniProtKB">
        <authorList>
            <consortium name="EnsemblProtists"/>
        </authorList>
    </citation>
    <scope>IDENTIFICATION</scope>
</reference>
<dbReference type="EMBL" id="JH992967">
    <property type="protein sequence ID" value="EKX54574.1"/>
    <property type="molecule type" value="Genomic_DNA"/>
</dbReference>
<dbReference type="HOGENOM" id="CLU_1329366_0_0_1"/>
<gene>
    <name evidence="1" type="ORF">GUITHDRAFT_150047</name>
</gene>
<reference evidence="3" key="2">
    <citation type="submission" date="2012-11" db="EMBL/GenBank/DDBJ databases">
        <authorList>
            <person name="Kuo A."/>
            <person name="Curtis B.A."/>
            <person name="Tanifuji G."/>
            <person name="Burki F."/>
            <person name="Gruber A."/>
            <person name="Irimia M."/>
            <person name="Maruyama S."/>
            <person name="Arias M.C."/>
            <person name="Ball S.G."/>
            <person name="Gile G.H."/>
            <person name="Hirakawa Y."/>
            <person name="Hopkins J.F."/>
            <person name="Rensing S.A."/>
            <person name="Schmutz J."/>
            <person name="Symeonidi A."/>
            <person name="Elias M."/>
            <person name="Eveleigh R.J."/>
            <person name="Herman E.K."/>
            <person name="Klute M.J."/>
            <person name="Nakayama T."/>
            <person name="Obornik M."/>
            <person name="Reyes-Prieto A."/>
            <person name="Armbrust E.V."/>
            <person name="Aves S.J."/>
            <person name="Beiko R.G."/>
            <person name="Coutinho P."/>
            <person name="Dacks J.B."/>
            <person name="Durnford D.G."/>
            <person name="Fast N.M."/>
            <person name="Green B.R."/>
            <person name="Grisdale C."/>
            <person name="Hempe F."/>
            <person name="Henrissat B."/>
            <person name="Hoppner M.P."/>
            <person name="Ishida K.-I."/>
            <person name="Kim E."/>
            <person name="Koreny L."/>
            <person name="Kroth P.G."/>
            <person name="Liu Y."/>
            <person name="Malik S.-B."/>
            <person name="Maier U.G."/>
            <person name="McRose D."/>
            <person name="Mock T."/>
            <person name="Neilson J.A."/>
            <person name="Onodera N.T."/>
            <person name="Poole A.M."/>
            <person name="Pritham E.J."/>
            <person name="Richards T.A."/>
            <person name="Rocap G."/>
            <person name="Roy S.W."/>
            <person name="Sarai C."/>
            <person name="Schaack S."/>
            <person name="Shirato S."/>
            <person name="Slamovits C.H."/>
            <person name="Spencer D.F."/>
            <person name="Suzuki S."/>
            <person name="Worden A.Z."/>
            <person name="Zauner S."/>
            <person name="Barry K."/>
            <person name="Bell C."/>
            <person name="Bharti A.K."/>
            <person name="Crow J.A."/>
            <person name="Grimwood J."/>
            <person name="Kramer R."/>
            <person name="Lindquist E."/>
            <person name="Lucas S."/>
            <person name="Salamov A."/>
            <person name="McFadden G.I."/>
            <person name="Lane C.E."/>
            <person name="Keeling P.J."/>
            <person name="Gray M.W."/>
            <person name="Grigoriev I.V."/>
            <person name="Archibald J.M."/>
        </authorList>
    </citation>
    <scope>NUCLEOTIDE SEQUENCE</scope>
    <source>
        <strain evidence="3">CCMP2712</strain>
    </source>
</reference>
<dbReference type="EnsemblProtists" id="EKX54574">
    <property type="protein sequence ID" value="EKX54574"/>
    <property type="gene ID" value="GUITHDRAFT_150047"/>
</dbReference>
<organism evidence="1">
    <name type="scientific">Guillardia theta (strain CCMP2712)</name>
    <name type="common">Cryptophyte</name>
    <dbReference type="NCBI Taxonomy" id="905079"/>
    <lineage>
        <taxon>Eukaryota</taxon>
        <taxon>Cryptophyceae</taxon>
        <taxon>Pyrenomonadales</taxon>
        <taxon>Geminigeraceae</taxon>
        <taxon>Guillardia</taxon>
    </lineage>
</organism>
<evidence type="ECO:0000313" key="2">
    <source>
        <dbReference type="EnsemblProtists" id="EKX54574"/>
    </source>
</evidence>
<evidence type="ECO:0000313" key="1">
    <source>
        <dbReference type="EMBL" id="EKX54574.1"/>
    </source>
</evidence>
<accession>L1K1W7</accession>
<reference evidence="1 3" key="1">
    <citation type="journal article" date="2012" name="Nature">
        <title>Algal genomes reveal evolutionary mosaicism and the fate of nucleomorphs.</title>
        <authorList>
            <consortium name="DOE Joint Genome Institute"/>
            <person name="Curtis B.A."/>
            <person name="Tanifuji G."/>
            <person name="Burki F."/>
            <person name="Gruber A."/>
            <person name="Irimia M."/>
            <person name="Maruyama S."/>
            <person name="Arias M.C."/>
            <person name="Ball S.G."/>
            <person name="Gile G.H."/>
            <person name="Hirakawa Y."/>
            <person name="Hopkins J.F."/>
            <person name="Kuo A."/>
            <person name="Rensing S.A."/>
            <person name="Schmutz J."/>
            <person name="Symeonidi A."/>
            <person name="Elias M."/>
            <person name="Eveleigh R.J."/>
            <person name="Herman E.K."/>
            <person name="Klute M.J."/>
            <person name="Nakayama T."/>
            <person name="Obornik M."/>
            <person name="Reyes-Prieto A."/>
            <person name="Armbrust E.V."/>
            <person name="Aves S.J."/>
            <person name="Beiko R.G."/>
            <person name="Coutinho P."/>
            <person name="Dacks J.B."/>
            <person name="Durnford D.G."/>
            <person name="Fast N.M."/>
            <person name="Green B.R."/>
            <person name="Grisdale C.J."/>
            <person name="Hempel F."/>
            <person name="Henrissat B."/>
            <person name="Hoppner M.P."/>
            <person name="Ishida K."/>
            <person name="Kim E."/>
            <person name="Koreny L."/>
            <person name="Kroth P.G."/>
            <person name="Liu Y."/>
            <person name="Malik S.B."/>
            <person name="Maier U.G."/>
            <person name="McRose D."/>
            <person name="Mock T."/>
            <person name="Neilson J.A."/>
            <person name="Onodera N.T."/>
            <person name="Poole A.M."/>
            <person name="Pritham E.J."/>
            <person name="Richards T.A."/>
            <person name="Rocap G."/>
            <person name="Roy S.W."/>
            <person name="Sarai C."/>
            <person name="Schaack S."/>
            <person name="Shirato S."/>
            <person name="Slamovits C.H."/>
            <person name="Spencer D.F."/>
            <person name="Suzuki S."/>
            <person name="Worden A.Z."/>
            <person name="Zauner S."/>
            <person name="Barry K."/>
            <person name="Bell C."/>
            <person name="Bharti A.K."/>
            <person name="Crow J.A."/>
            <person name="Grimwood J."/>
            <person name="Kramer R."/>
            <person name="Lindquist E."/>
            <person name="Lucas S."/>
            <person name="Salamov A."/>
            <person name="McFadden G.I."/>
            <person name="Lane C.E."/>
            <person name="Keeling P.J."/>
            <person name="Gray M.W."/>
            <person name="Grigoriev I.V."/>
            <person name="Archibald J.M."/>
        </authorList>
    </citation>
    <scope>NUCLEOTIDE SEQUENCE</scope>
    <source>
        <strain evidence="1 3">CCMP2712</strain>
    </source>
</reference>
<dbReference type="RefSeq" id="XP_005841554.1">
    <property type="nucleotide sequence ID" value="XM_005841497.1"/>
</dbReference>
<dbReference type="GeneID" id="17311216"/>
<dbReference type="PaxDb" id="55529-EKX54574"/>
<feature type="non-terminal residue" evidence="1">
    <location>
        <position position="1"/>
    </location>
</feature>
<keyword evidence="3" id="KW-1185">Reference proteome</keyword>
<protein>
    <submittedName>
        <fullName evidence="1 2">Uncharacterized protein</fullName>
    </submittedName>
</protein>
<proteinExistence type="predicted"/>
<evidence type="ECO:0000313" key="3">
    <source>
        <dbReference type="Proteomes" id="UP000011087"/>
    </source>
</evidence>